<proteinExistence type="predicted"/>
<reference evidence="1 2" key="1">
    <citation type="submission" date="2018-05" db="EMBL/GenBank/DDBJ databases">
        <title>Leucothrix arctica sp. nov., isolated from Arctic seawater.</title>
        <authorList>
            <person name="Choi A."/>
            <person name="Baek K."/>
        </authorList>
    </citation>
    <scope>NUCLEOTIDE SEQUENCE [LARGE SCALE GENOMIC DNA]</scope>
    <source>
        <strain evidence="1 2">JCM 18388</strain>
    </source>
</reference>
<name>A0A317CIF5_9GAMM</name>
<evidence type="ECO:0000313" key="2">
    <source>
        <dbReference type="Proteomes" id="UP000245539"/>
    </source>
</evidence>
<accession>A0A317CIF5</accession>
<dbReference type="RefSeq" id="WP_109837316.1">
    <property type="nucleotide sequence ID" value="NZ_QGKM01000019.1"/>
</dbReference>
<dbReference type="OrthoDB" id="443235at2"/>
<keyword evidence="2" id="KW-1185">Reference proteome</keyword>
<dbReference type="EMBL" id="QGKM01000019">
    <property type="protein sequence ID" value="PWQ98057.1"/>
    <property type="molecule type" value="Genomic_DNA"/>
</dbReference>
<gene>
    <name evidence="1" type="ORF">DKW60_08950</name>
</gene>
<protein>
    <recommendedName>
        <fullName evidence="3">Helicase XPB/Ssl2 N-terminal domain-containing protein</fullName>
    </recommendedName>
</protein>
<organism evidence="1 2">
    <name type="scientific">Leucothrix pacifica</name>
    <dbReference type="NCBI Taxonomy" id="1247513"/>
    <lineage>
        <taxon>Bacteria</taxon>
        <taxon>Pseudomonadati</taxon>
        <taxon>Pseudomonadota</taxon>
        <taxon>Gammaproteobacteria</taxon>
        <taxon>Thiotrichales</taxon>
        <taxon>Thiotrichaceae</taxon>
        <taxon>Leucothrix</taxon>
    </lineage>
</organism>
<evidence type="ECO:0000313" key="1">
    <source>
        <dbReference type="EMBL" id="PWQ98057.1"/>
    </source>
</evidence>
<evidence type="ECO:0008006" key="3">
    <source>
        <dbReference type="Google" id="ProtNLM"/>
    </source>
</evidence>
<dbReference type="AlphaFoldDB" id="A0A317CIF5"/>
<comment type="caution">
    <text evidence="1">The sequence shown here is derived from an EMBL/GenBank/DDBJ whole genome shotgun (WGS) entry which is preliminary data.</text>
</comment>
<dbReference type="Proteomes" id="UP000245539">
    <property type="component" value="Unassembled WGS sequence"/>
</dbReference>
<sequence length="591" mass="66669">MNTLNEAISSLTVDELKKYLYLVPDEKGGSKKAQLVERISNGLIGSKLQAQYQQLDQLQKLAVAEALYDSELRLNLDRFSAKYKDLPELSIAPEGRSYSTYNYIPSRLRLFLYGTDRYNFHRTDNLYIPHDLAEQLRAFVAKPAAFKLNSYQVLPTANDDEEKLTIRLCEQEALIDLPTIFNLLQQGKLKASAKTGRGSAATSKLLANTLHNGDFYSETAADAQKAFAWPLLLQAAKLAQVSGSKLELSKTGTRQLARDSADTLRLLWQRWQKNTLLDEFKRIDEIKGQNAKGRVMTAVAPRRKVVAEALTHCPVGKWVDVDDFFNYMVACELDFEVTHDLWKLYICDREYGMLGYSGFHDWSLLQGRYILCLLFEYAATLGMVDVAYVSPDNARDDFRGNWGTDDLDYLSRYDGLYYFRLNNLGAYCLGLASSYEPPENKSDCTFNVLPSLHVNLASGQPTPEDKLLLDTWAIEEADNSWKLDKAKTILALERGHDIDTLQTFLQGKDDQPLPEAVEAFLTVCRKQGTALKMLAPALLIECSTTAIAKTLAEHKETAQLCQRTGKKQLVVKQIHEEKFRTAARIVGFGMV</sequence>